<dbReference type="PANTHER" id="PTHR12203">
    <property type="entry name" value="KDEL LYS-ASP-GLU-LEU CONTAINING - RELATED"/>
    <property type="match status" value="1"/>
</dbReference>
<feature type="domain" description="Glycosyl transferase CAP10" evidence="1">
    <location>
        <begin position="316"/>
        <end position="627"/>
    </location>
</feature>
<dbReference type="Proteomes" id="UP000053599">
    <property type="component" value="Unassembled WGS sequence"/>
</dbReference>
<name>A0A0D1YYL9_9EURO</name>
<dbReference type="InterPro" id="IPR006598">
    <property type="entry name" value="CAP10"/>
</dbReference>
<dbReference type="OrthoDB" id="541052at2759"/>
<evidence type="ECO:0000259" key="1">
    <source>
        <dbReference type="SMART" id="SM00672"/>
    </source>
</evidence>
<dbReference type="HOGENOM" id="CLU_005027_4_2_1"/>
<dbReference type="EMBL" id="KN846953">
    <property type="protein sequence ID" value="KIV79878.1"/>
    <property type="molecule type" value="Genomic_DNA"/>
</dbReference>
<dbReference type="InterPro" id="IPR051091">
    <property type="entry name" value="O-Glucosyltr/Glycosyltrsf_90"/>
</dbReference>
<gene>
    <name evidence="2" type="ORF">PV11_07419</name>
</gene>
<protein>
    <recommendedName>
        <fullName evidence="1">Glycosyl transferase CAP10 domain-containing protein</fullName>
    </recommendedName>
</protein>
<proteinExistence type="predicted"/>
<dbReference type="AlphaFoldDB" id="A0A0D1YYL9"/>
<accession>A0A0D1YYL9</accession>
<dbReference type="Pfam" id="PF05686">
    <property type="entry name" value="Glyco_transf_90"/>
    <property type="match status" value="1"/>
</dbReference>
<evidence type="ECO:0000313" key="3">
    <source>
        <dbReference type="Proteomes" id="UP000053599"/>
    </source>
</evidence>
<evidence type="ECO:0000313" key="2">
    <source>
        <dbReference type="EMBL" id="KIV79878.1"/>
    </source>
</evidence>
<organism evidence="2 3">
    <name type="scientific">Exophiala sideris</name>
    <dbReference type="NCBI Taxonomy" id="1016849"/>
    <lineage>
        <taxon>Eukaryota</taxon>
        <taxon>Fungi</taxon>
        <taxon>Dikarya</taxon>
        <taxon>Ascomycota</taxon>
        <taxon>Pezizomycotina</taxon>
        <taxon>Eurotiomycetes</taxon>
        <taxon>Chaetothyriomycetidae</taxon>
        <taxon>Chaetothyriales</taxon>
        <taxon>Herpotrichiellaceae</taxon>
        <taxon>Exophiala</taxon>
    </lineage>
</organism>
<reference evidence="2 3" key="1">
    <citation type="submission" date="2015-01" db="EMBL/GenBank/DDBJ databases">
        <title>The Genome Sequence of Exophiala sideris CBS121828.</title>
        <authorList>
            <consortium name="The Broad Institute Genomics Platform"/>
            <person name="Cuomo C."/>
            <person name="de Hoog S."/>
            <person name="Gorbushina A."/>
            <person name="Stielow B."/>
            <person name="Teixiera M."/>
            <person name="Abouelleil A."/>
            <person name="Chapman S.B."/>
            <person name="Priest M."/>
            <person name="Young S.K."/>
            <person name="Wortman J."/>
            <person name="Nusbaum C."/>
            <person name="Birren B."/>
        </authorList>
    </citation>
    <scope>NUCLEOTIDE SEQUENCE [LARGE SCALE GENOMIC DNA]</scope>
    <source>
        <strain evidence="2 3">CBS 121828</strain>
    </source>
</reference>
<dbReference type="SMART" id="SM00672">
    <property type="entry name" value="CAP10"/>
    <property type="match status" value="1"/>
</dbReference>
<sequence length="654" mass="73842">MPTAASSIKMHRLSRTHLVIGAVILVALYQSLSYMRSSYVTEPRNGRDTGLLYHFLGSNGTQPTQPLKHVSSSSGLGKSSSGTVNSIGQLIANANTTFEDLMAKKPTSLNEAANTYRIKRGRHPPPGFDQWYEYATSNDAIIVEDFFDQIYHDLEPFWAFSPRDIRDRARNLGMHVSILNATAEANTGWFWHVIWASMINEVAYMLPDMVIPLNAMDEPRLMVPFEDITTFIAEAGNHRAVPHPEQVTDSVTGWTDNAEPDQPYLDIEWSQSAPLSFARAACAPDSPLRSEPTALHLNMAAQPDHAQDLNFMSHGFVSNFTLASDVCQDPSIAAYHGALTNPLTASTSRDLLPLFGGSKFAVNNDILIPAPMYWDGDEKFDARDDKDWSSKNNKATWRGTATGGRHNALNWPNFHRHRFVALTNGTKYSLADETSDRIFTSLQQRSALSPLPINLQKNMSLWINKHNDIAFTDMFCDIPTEESQCWYLSNEYAVTETMSLQDQYSSKFLPDIDGNSFSGRYRSFLQSKSVPIKATLYREWHDSRLIPWKHFVPMNNRFTDYYAILSYFVGCDEDLCGSDGKYEGHDSEAEDIARAGSEWADKVLRKVDMQIYAARLLLEYGRLTDDNRESLGWVKDLKYEELKSVNRTDEIPDP</sequence>
<dbReference type="PANTHER" id="PTHR12203:SF22">
    <property type="entry name" value="CAPSULE ASSOCIATED PROTEIN"/>
    <property type="match status" value="1"/>
</dbReference>